<evidence type="ECO:0000313" key="3">
    <source>
        <dbReference type="Proteomes" id="UP000633278"/>
    </source>
</evidence>
<feature type="transmembrane region" description="Helical" evidence="1">
    <location>
        <begin position="9"/>
        <end position="26"/>
    </location>
</feature>
<reference evidence="2" key="2">
    <citation type="submission" date="2020-09" db="EMBL/GenBank/DDBJ databases">
        <authorList>
            <person name="Sun Q."/>
            <person name="Zhou Y."/>
        </authorList>
    </citation>
    <scope>NUCLEOTIDE SEQUENCE</scope>
    <source>
        <strain evidence="2">CGMCC 1.15763</strain>
    </source>
</reference>
<dbReference type="EMBL" id="BMJW01000001">
    <property type="protein sequence ID" value="GGG93008.1"/>
    <property type="molecule type" value="Genomic_DNA"/>
</dbReference>
<proteinExistence type="predicted"/>
<sequence>MEYLAKRSFLVIFIITFILIFFLDIVVGIENGMLRAAIAAAIAVFLSPRKKRIQTQTGEKTQITWIFLKNPIFLEV</sequence>
<protein>
    <submittedName>
        <fullName evidence="2">Uncharacterized protein</fullName>
    </submittedName>
</protein>
<reference evidence="2" key="1">
    <citation type="journal article" date="2014" name="Int. J. Syst. Evol. Microbiol.">
        <title>Complete genome sequence of Corynebacterium casei LMG S-19264T (=DSM 44701T), isolated from a smear-ripened cheese.</title>
        <authorList>
            <consortium name="US DOE Joint Genome Institute (JGI-PGF)"/>
            <person name="Walter F."/>
            <person name="Albersmeier A."/>
            <person name="Kalinowski J."/>
            <person name="Ruckert C."/>
        </authorList>
    </citation>
    <scope>NUCLEOTIDE SEQUENCE</scope>
    <source>
        <strain evidence="2">CGMCC 1.15763</strain>
    </source>
</reference>
<organism evidence="2 3">
    <name type="scientific">Polaribacter pacificus</name>
    <dbReference type="NCBI Taxonomy" id="1775173"/>
    <lineage>
        <taxon>Bacteria</taxon>
        <taxon>Pseudomonadati</taxon>
        <taxon>Bacteroidota</taxon>
        <taxon>Flavobacteriia</taxon>
        <taxon>Flavobacteriales</taxon>
        <taxon>Flavobacteriaceae</taxon>
    </lineage>
</organism>
<keyword evidence="1" id="KW-1133">Transmembrane helix</keyword>
<dbReference type="AlphaFoldDB" id="A0A917HWW0"/>
<evidence type="ECO:0000313" key="2">
    <source>
        <dbReference type="EMBL" id="GGG93008.1"/>
    </source>
</evidence>
<accession>A0A917HWW0</accession>
<keyword evidence="1" id="KW-0472">Membrane</keyword>
<evidence type="ECO:0000256" key="1">
    <source>
        <dbReference type="SAM" id="Phobius"/>
    </source>
</evidence>
<comment type="caution">
    <text evidence="2">The sequence shown here is derived from an EMBL/GenBank/DDBJ whole genome shotgun (WGS) entry which is preliminary data.</text>
</comment>
<dbReference type="RefSeq" id="WP_188597937.1">
    <property type="nucleotide sequence ID" value="NZ_BMJW01000001.1"/>
</dbReference>
<name>A0A917HWW0_9FLAO</name>
<dbReference type="Proteomes" id="UP000633278">
    <property type="component" value="Unassembled WGS sequence"/>
</dbReference>
<keyword evidence="1" id="KW-0812">Transmembrane</keyword>
<keyword evidence="3" id="KW-1185">Reference proteome</keyword>
<gene>
    <name evidence="2" type="ORF">GCM10011416_07580</name>
</gene>